<organism evidence="6 7">
    <name type="scientific">Batillaria attramentaria</name>
    <dbReference type="NCBI Taxonomy" id="370345"/>
    <lineage>
        <taxon>Eukaryota</taxon>
        <taxon>Metazoa</taxon>
        <taxon>Spiralia</taxon>
        <taxon>Lophotrochozoa</taxon>
        <taxon>Mollusca</taxon>
        <taxon>Gastropoda</taxon>
        <taxon>Caenogastropoda</taxon>
        <taxon>Sorbeoconcha</taxon>
        <taxon>Cerithioidea</taxon>
        <taxon>Batillariidae</taxon>
        <taxon>Batillaria</taxon>
    </lineage>
</organism>
<dbReference type="SUPFAM" id="SSF48371">
    <property type="entry name" value="ARM repeat"/>
    <property type="match status" value="1"/>
</dbReference>
<dbReference type="Pfam" id="PF02854">
    <property type="entry name" value="MIF4G"/>
    <property type="match status" value="1"/>
</dbReference>
<dbReference type="GO" id="GO:0006417">
    <property type="term" value="P:regulation of translation"/>
    <property type="evidence" value="ECO:0007669"/>
    <property type="project" value="UniProtKB-KW"/>
</dbReference>
<dbReference type="InterPro" id="IPR003890">
    <property type="entry name" value="MIF4G-like_typ-3"/>
</dbReference>
<gene>
    <name evidence="6" type="ORF">BaRGS_00033008</name>
</gene>
<dbReference type="Proteomes" id="UP001519460">
    <property type="component" value="Unassembled WGS sequence"/>
</dbReference>
<evidence type="ECO:0000313" key="6">
    <source>
        <dbReference type="EMBL" id="KAK7475736.1"/>
    </source>
</evidence>
<comment type="subcellular location">
    <subcellularLocation>
        <location evidence="1">Cytoplasm</location>
    </subcellularLocation>
</comment>
<dbReference type="AlphaFoldDB" id="A0ABD0JLR8"/>
<evidence type="ECO:0000256" key="3">
    <source>
        <dbReference type="ARBA" id="ARBA00022845"/>
    </source>
</evidence>
<evidence type="ECO:0000256" key="1">
    <source>
        <dbReference type="ARBA" id="ARBA00004496"/>
    </source>
</evidence>
<keyword evidence="3" id="KW-0810">Translation regulation</keyword>
<sequence>MAGRGRGRGRGLLASKALAPGSAGDAEAKLSGVESPVSQSKKDTRSEEAFVDLEIQLGRLSSESDVTEDELQNVESLTNAAAASAEDMQKIARMIYTKCQSDRDFAKAAAMLCDRLSNIEKEGVKFRNCVLGIVQADYKGRDELRKKSRKHFIGFMAFLCQVFGTMRLINGEVMQPLVGPIFDCLEMVLEEEDIDGDECDCLSTQLQSVGRELQDNGEERMQQLIFIVRQKIIDEKTQPRVRCVLLEVLECYLRRWQTAPNEVTRFYLDTLMDILAGLVV</sequence>
<feature type="region of interest" description="Disordered" evidence="4">
    <location>
        <begin position="1"/>
        <end position="46"/>
    </location>
</feature>
<dbReference type="PANTHER" id="PTHR23254:SF16">
    <property type="entry name" value="CBP80_20-DEPENDENT TRANSLATION INITIATION FACTOR"/>
    <property type="match status" value="1"/>
</dbReference>
<name>A0ABD0JLR8_9CAEN</name>
<evidence type="ECO:0000256" key="4">
    <source>
        <dbReference type="SAM" id="MobiDB-lite"/>
    </source>
</evidence>
<evidence type="ECO:0000259" key="5">
    <source>
        <dbReference type="Pfam" id="PF02854"/>
    </source>
</evidence>
<dbReference type="InterPro" id="IPR051367">
    <property type="entry name" value="mRNA_TranslReg/HistoneTransl"/>
</dbReference>
<proteinExistence type="predicted"/>
<keyword evidence="2" id="KW-0963">Cytoplasm</keyword>
<dbReference type="PANTHER" id="PTHR23254">
    <property type="entry name" value="EIF4G DOMAIN PROTEIN"/>
    <property type="match status" value="1"/>
</dbReference>
<accession>A0ABD0JLR8</accession>
<dbReference type="Gene3D" id="1.25.40.180">
    <property type="match status" value="1"/>
</dbReference>
<evidence type="ECO:0000313" key="7">
    <source>
        <dbReference type="Proteomes" id="UP001519460"/>
    </source>
</evidence>
<keyword evidence="7" id="KW-1185">Reference proteome</keyword>
<reference evidence="6 7" key="1">
    <citation type="journal article" date="2023" name="Sci. Data">
        <title>Genome assembly of the Korean intertidal mud-creeper Batillaria attramentaria.</title>
        <authorList>
            <person name="Patra A.K."/>
            <person name="Ho P.T."/>
            <person name="Jun S."/>
            <person name="Lee S.J."/>
            <person name="Kim Y."/>
            <person name="Won Y.J."/>
        </authorList>
    </citation>
    <scope>NUCLEOTIDE SEQUENCE [LARGE SCALE GENOMIC DNA]</scope>
    <source>
        <strain evidence="6">Wonlab-2016</strain>
    </source>
</reference>
<dbReference type="GO" id="GO:0005737">
    <property type="term" value="C:cytoplasm"/>
    <property type="evidence" value="ECO:0007669"/>
    <property type="project" value="UniProtKB-SubCell"/>
</dbReference>
<evidence type="ECO:0000256" key="2">
    <source>
        <dbReference type="ARBA" id="ARBA00022490"/>
    </source>
</evidence>
<dbReference type="InterPro" id="IPR016024">
    <property type="entry name" value="ARM-type_fold"/>
</dbReference>
<feature type="domain" description="MIF4G" evidence="5">
    <location>
        <begin position="73"/>
        <end position="250"/>
    </location>
</feature>
<comment type="caution">
    <text evidence="6">The sequence shown here is derived from an EMBL/GenBank/DDBJ whole genome shotgun (WGS) entry which is preliminary data.</text>
</comment>
<dbReference type="EMBL" id="JACVVK020000395">
    <property type="protein sequence ID" value="KAK7475736.1"/>
    <property type="molecule type" value="Genomic_DNA"/>
</dbReference>
<protein>
    <recommendedName>
        <fullName evidence="5">MIF4G domain-containing protein</fullName>
    </recommendedName>
</protein>